<dbReference type="GO" id="GO:0000813">
    <property type="term" value="C:ESCRT I complex"/>
    <property type="evidence" value="ECO:0007669"/>
    <property type="project" value="TreeGrafter"/>
</dbReference>
<evidence type="ECO:0000259" key="9">
    <source>
        <dbReference type="PROSITE" id="PS51314"/>
    </source>
</evidence>
<gene>
    <name evidence="11" type="primary">LOC106156703</name>
</gene>
<dbReference type="Pfam" id="PF07200">
    <property type="entry name" value="Mod_r"/>
    <property type="match status" value="1"/>
</dbReference>
<comment type="similarity">
    <text evidence="2">Belongs to the VPS37 family.</text>
</comment>
<dbReference type="STRING" id="7574.A0A1S3HNA1"/>
<evidence type="ECO:0000256" key="7">
    <source>
        <dbReference type="PROSITE-ProRule" id="PRU00646"/>
    </source>
</evidence>
<dbReference type="Gene3D" id="1.10.287.660">
    <property type="entry name" value="Helix hairpin bin"/>
    <property type="match status" value="1"/>
</dbReference>
<evidence type="ECO:0000313" key="10">
    <source>
        <dbReference type="Proteomes" id="UP000085678"/>
    </source>
</evidence>
<dbReference type="PANTHER" id="PTHR13678:SF2">
    <property type="entry name" value="VACUOLAR PROTEIN SORTING-ASSOCIATED PROTEIN 37A"/>
    <property type="match status" value="1"/>
</dbReference>
<dbReference type="InterPro" id="IPR037202">
    <property type="entry name" value="ESCRT_assembly_dom"/>
</dbReference>
<dbReference type="SUPFAM" id="SSF54495">
    <property type="entry name" value="UBC-like"/>
    <property type="match status" value="1"/>
</dbReference>
<evidence type="ECO:0000256" key="4">
    <source>
        <dbReference type="ARBA" id="ARBA00022753"/>
    </source>
</evidence>
<name>A0A1S3HNA1_LINAN</name>
<proteinExistence type="inferred from homology"/>
<sequence length="382" mass="43135">MSWIFSKPKTNLPAPTALEQQRTRQIESLKNLHSVVEVLRDREYRITFTVVGGPLTLQINLPPGFPSVKPEVTVQPAIQHPWVNSQLQVVACPALLSFTVHSDLSRVIKDIMEEFQRNPPVFTATSYGQPPGGAPSLPYSLHPSTAAPTLPSYASTYGSTGPPEFHDYVRDTNVMSPTLPATRGVYRPPTNVTTGSQEPSFSFTKYQMPEIPVSFPQLHNMSIQQLQEFENDEGKLLGIIEELPSLVQLKKDRKEFCEENEKLARENLSKEPEIESLKDSLSEQFTILKDLKSQFDQNVQKQQELHSTFNPGQLQANLKIAVMQAEEASENIAQEFLDGKCDISTFNQQFLEKRKIFHLRRTKEEKLQQLLVHQGRGGGGYY</sequence>
<keyword evidence="10" id="KW-1185">Reference proteome</keyword>
<comment type="subcellular location">
    <subcellularLocation>
        <location evidence="1">Late endosome membrane</location>
        <topology evidence="1">Peripheral membrane protein</topology>
    </subcellularLocation>
</comment>
<dbReference type="SUPFAM" id="SSF140111">
    <property type="entry name" value="Endosomal sorting complex assembly domain"/>
    <property type="match status" value="1"/>
</dbReference>
<evidence type="ECO:0000256" key="8">
    <source>
        <dbReference type="SAM" id="MobiDB-lite"/>
    </source>
</evidence>
<dbReference type="KEGG" id="lak:106156703"/>
<dbReference type="PROSITE" id="PS51314">
    <property type="entry name" value="VPS37_C"/>
    <property type="match status" value="1"/>
</dbReference>
<evidence type="ECO:0000256" key="1">
    <source>
        <dbReference type="ARBA" id="ARBA00004633"/>
    </source>
</evidence>
<dbReference type="RefSeq" id="XP_013387543.1">
    <property type="nucleotide sequence ID" value="XM_013532089.1"/>
</dbReference>
<dbReference type="AlphaFoldDB" id="A0A1S3HNA1"/>
<evidence type="ECO:0000256" key="5">
    <source>
        <dbReference type="ARBA" id="ARBA00022927"/>
    </source>
</evidence>
<keyword evidence="5 7" id="KW-0653">Protein transport</keyword>
<dbReference type="InterPro" id="IPR016135">
    <property type="entry name" value="UBQ-conjugating_enzyme/RWD"/>
</dbReference>
<evidence type="ECO:0000256" key="3">
    <source>
        <dbReference type="ARBA" id="ARBA00022448"/>
    </source>
</evidence>
<protein>
    <submittedName>
        <fullName evidence="11">Vacuolar protein sorting-associated protein 37A</fullName>
    </submittedName>
</protein>
<accession>A0A1S3HNA1</accession>
<evidence type="ECO:0000256" key="6">
    <source>
        <dbReference type="ARBA" id="ARBA00025010"/>
    </source>
</evidence>
<keyword evidence="3 7" id="KW-0813">Transport</keyword>
<dbReference type="GO" id="GO:0006623">
    <property type="term" value="P:protein targeting to vacuole"/>
    <property type="evidence" value="ECO:0007669"/>
    <property type="project" value="TreeGrafter"/>
</dbReference>
<dbReference type="FunCoup" id="A0A1S3HNA1">
    <property type="interactions" value="132"/>
</dbReference>
<evidence type="ECO:0000313" key="11">
    <source>
        <dbReference type="RefSeq" id="XP_013387543.1"/>
    </source>
</evidence>
<comment type="function">
    <text evidence="6">Component of the ESCRT-I complex, a regulator of vesicular trafficking process. Required for the sorting of endocytic ubiquitinated cargos into multivesicular bodies. May be involved in cell growth and differentiation.</text>
</comment>
<dbReference type="GO" id="GO:0031902">
    <property type="term" value="C:late endosome membrane"/>
    <property type="evidence" value="ECO:0007669"/>
    <property type="project" value="UniProtKB-SubCell"/>
</dbReference>
<reference evidence="11" key="1">
    <citation type="submission" date="2025-08" db="UniProtKB">
        <authorList>
            <consortium name="RefSeq"/>
        </authorList>
    </citation>
    <scope>IDENTIFICATION</scope>
    <source>
        <tissue evidence="11">Gonads</tissue>
    </source>
</reference>
<dbReference type="OMA" id="HPWCNEH"/>
<dbReference type="InterPro" id="IPR009851">
    <property type="entry name" value="Mod_r"/>
</dbReference>
<feature type="region of interest" description="Disordered" evidence="8">
    <location>
        <begin position="179"/>
        <end position="198"/>
    </location>
</feature>
<organism evidence="10 11">
    <name type="scientific">Lingula anatina</name>
    <name type="common">Brachiopod</name>
    <name type="synonym">Lingula unguis</name>
    <dbReference type="NCBI Taxonomy" id="7574"/>
    <lineage>
        <taxon>Eukaryota</taxon>
        <taxon>Metazoa</taxon>
        <taxon>Spiralia</taxon>
        <taxon>Lophotrochozoa</taxon>
        <taxon>Brachiopoda</taxon>
        <taxon>Linguliformea</taxon>
        <taxon>Lingulata</taxon>
        <taxon>Lingulida</taxon>
        <taxon>Linguloidea</taxon>
        <taxon>Lingulidae</taxon>
        <taxon>Lingula</taxon>
    </lineage>
</organism>
<feature type="domain" description="VPS37 C-terminal" evidence="9">
    <location>
        <begin position="292"/>
        <end position="381"/>
    </location>
</feature>
<dbReference type="OrthoDB" id="10260857at2759"/>
<dbReference type="InParanoid" id="A0A1S3HNA1"/>
<dbReference type="CDD" id="cd11685">
    <property type="entry name" value="UEV_TSG101-like"/>
    <property type="match status" value="1"/>
</dbReference>
<dbReference type="Proteomes" id="UP000085678">
    <property type="component" value="Unplaced"/>
</dbReference>
<dbReference type="GO" id="GO:0006612">
    <property type="term" value="P:protein targeting to membrane"/>
    <property type="evidence" value="ECO:0007669"/>
    <property type="project" value="TreeGrafter"/>
</dbReference>
<dbReference type="PANTHER" id="PTHR13678">
    <property type="entry name" value="VACUOLAR PROTEIN SORTING-ASSOCIATED PROTEIN 37"/>
    <property type="match status" value="1"/>
</dbReference>
<dbReference type="InterPro" id="IPR029012">
    <property type="entry name" value="Helix_hairpin_bin_sf"/>
</dbReference>
<keyword evidence="4" id="KW-0967">Endosome</keyword>
<evidence type="ECO:0000256" key="2">
    <source>
        <dbReference type="ARBA" id="ARBA00007617"/>
    </source>
</evidence>
<dbReference type="GeneID" id="106156703"/>
<dbReference type="GO" id="GO:0043162">
    <property type="term" value="P:ubiquitin-dependent protein catabolic process via the multivesicular body sorting pathway"/>
    <property type="evidence" value="ECO:0007669"/>
    <property type="project" value="TreeGrafter"/>
</dbReference>